<evidence type="ECO:0000256" key="14">
    <source>
        <dbReference type="ARBA" id="ARBA00049244"/>
    </source>
</evidence>
<evidence type="ECO:0000256" key="4">
    <source>
        <dbReference type="ARBA" id="ARBA00022490"/>
    </source>
</evidence>
<dbReference type="SUPFAM" id="SSF56672">
    <property type="entry name" value="DNA/RNA polymerases"/>
    <property type="match status" value="1"/>
</dbReference>
<dbReference type="Pfam" id="PF00817">
    <property type="entry name" value="IMS"/>
    <property type="match status" value="1"/>
</dbReference>
<feature type="active site" evidence="15">
    <location>
        <position position="109"/>
    </location>
</feature>
<dbReference type="HAMAP" id="MF_01113">
    <property type="entry name" value="DNApol_IV"/>
    <property type="match status" value="1"/>
</dbReference>
<dbReference type="InterPro" id="IPR043128">
    <property type="entry name" value="Rev_trsase/Diguanyl_cyclase"/>
</dbReference>
<evidence type="ECO:0000256" key="5">
    <source>
        <dbReference type="ARBA" id="ARBA00022679"/>
    </source>
</evidence>
<comment type="subunit">
    <text evidence="15">Monomer.</text>
</comment>
<dbReference type="InterPro" id="IPR017961">
    <property type="entry name" value="DNA_pol_Y-fam_little_finger"/>
</dbReference>
<dbReference type="PANTHER" id="PTHR11076">
    <property type="entry name" value="DNA REPAIR POLYMERASE UMUC / TRANSFERASE FAMILY MEMBER"/>
    <property type="match status" value="1"/>
</dbReference>
<evidence type="ECO:0000256" key="13">
    <source>
        <dbReference type="ARBA" id="ARBA00023204"/>
    </source>
</evidence>
<evidence type="ECO:0000256" key="3">
    <source>
        <dbReference type="ARBA" id="ARBA00022457"/>
    </source>
</evidence>
<dbReference type="Gene3D" id="3.30.1490.100">
    <property type="entry name" value="DNA polymerase, Y-family, little finger domain"/>
    <property type="match status" value="1"/>
</dbReference>
<keyword evidence="10 15" id="KW-0460">Magnesium</keyword>
<dbReference type="Gene3D" id="3.40.1170.60">
    <property type="match status" value="1"/>
</dbReference>
<dbReference type="Gene3D" id="3.30.70.270">
    <property type="match status" value="1"/>
</dbReference>
<feature type="binding site" evidence="15">
    <location>
        <position position="12"/>
    </location>
    <ligand>
        <name>Mg(2+)</name>
        <dbReference type="ChEBI" id="CHEBI:18420"/>
    </ligand>
</feature>
<dbReference type="Proteomes" id="UP000182360">
    <property type="component" value="Unassembled WGS sequence"/>
</dbReference>
<keyword evidence="7 15" id="KW-0235">DNA replication</keyword>
<evidence type="ECO:0000259" key="16">
    <source>
        <dbReference type="PROSITE" id="PS50173"/>
    </source>
</evidence>
<evidence type="ECO:0000256" key="8">
    <source>
        <dbReference type="ARBA" id="ARBA00022723"/>
    </source>
</evidence>
<dbReference type="GO" id="GO:0006281">
    <property type="term" value="P:DNA repair"/>
    <property type="evidence" value="ECO:0007669"/>
    <property type="project" value="UniProtKB-UniRule"/>
</dbReference>
<keyword evidence="6 15" id="KW-0548">Nucleotidyltransferase</keyword>
<dbReference type="InterPro" id="IPR036775">
    <property type="entry name" value="DNA_pol_Y-fam_lit_finger_sf"/>
</dbReference>
<comment type="cofactor">
    <cofactor evidence="15">
        <name>Mg(2+)</name>
        <dbReference type="ChEBI" id="CHEBI:18420"/>
    </cofactor>
    <text evidence="15">Binds 2 magnesium ions per subunit.</text>
</comment>
<comment type="catalytic activity">
    <reaction evidence="14 15">
        <text>DNA(n) + a 2'-deoxyribonucleoside 5'-triphosphate = DNA(n+1) + diphosphate</text>
        <dbReference type="Rhea" id="RHEA:22508"/>
        <dbReference type="Rhea" id="RHEA-COMP:17339"/>
        <dbReference type="Rhea" id="RHEA-COMP:17340"/>
        <dbReference type="ChEBI" id="CHEBI:33019"/>
        <dbReference type="ChEBI" id="CHEBI:61560"/>
        <dbReference type="ChEBI" id="CHEBI:173112"/>
        <dbReference type="EC" id="2.7.7.7"/>
    </reaction>
</comment>
<keyword evidence="18" id="KW-1185">Reference proteome</keyword>
<evidence type="ECO:0000256" key="12">
    <source>
        <dbReference type="ARBA" id="ARBA00023125"/>
    </source>
</evidence>
<dbReference type="InterPro" id="IPR022880">
    <property type="entry name" value="DNApol_IV"/>
</dbReference>
<comment type="subcellular location">
    <subcellularLocation>
        <location evidence="1 15">Cytoplasm</location>
    </subcellularLocation>
</comment>
<keyword evidence="3 15" id="KW-0515">Mutator protein</keyword>
<dbReference type="PANTHER" id="PTHR11076:SF33">
    <property type="entry name" value="DNA POLYMERASE KAPPA"/>
    <property type="match status" value="1"/>
</dbReference>
<dbReference type="SUPFAM" id="SSF100879">
    <property type="entry name" value="Lesion bypass DNA polymerase (Y-family), little finger domain"/>
    <property type="match status" value="1"/>
</dbReference>
<evidence type="ECO:0000256" key="15">
    <source>
        <dbReference type="HAMAP-Rule" id="MF_01113"/>
    </source>
</evidence>
<dbReference type="PROSITE" id="PS50173">
    <property type="entry name" value="UMUC"/>
    <property type="match status" value="1"/>
</dbReference>
<evidence type="ECO:0000313" key="18">
    <source>
        <dbReference type="Proteomes" id="UP000182360"/>
    </source>
</evidence>
<feature type="domain" description="UmuC" evidence="16">
    <location>
        <begin position="8"/>
        <end position="190"/>
    </location>
</feature>
<keyword evidence="8 15" id="KW-0479">Metal-binding</keyword>
<keyword evidence="11 15" id="KW-0239">DNA-directed DNA polymerase</keyword>
<keyword evidence="9 15" id="KW-0227">DNA damage</keyword>
<dbReference type="Gene3D" id="1.10.150.20">
    <property type="entry name" value="5' to 3' exonuclease, C-terminal subdomain"/>
    <property type="match status" value="1"/>
</dbReference>
<evidence type="ECO:0000256" key="1">
    <source>
        <dbReference type="ARBA" id="ARBA00004496"/>
    </source>
</evidence>
<organism evidence="17 18">
    <name type="scientific">Treponema bryantii</name>
    <dbReference type="NCBI Taxonomy" id="163"/>
    <lineage>
        <taxon>Bacteria</taxon>
        <taxon>Pseudomonadati</taxon>
        <taxon>Spirochaetota</taxon>
        <taxon>Spirochaetia</taxon>
        <taxon>Spirochaetales</taxon>
        <taxon>Treponemataceae</taxon>
        <taxon>Treponema</taxon>
    </lineage>
</organism>
<keyword evidence="4 15" id="KW-0963">Cytoplasm</keyword>
<dbReference type="GO" id="GO:0006261">
    <property type="term" value="P:DNA-templated DNA replication"/>
    <property type="evidence" value="ECO:0007669"/>
    <property type="project" value="UniProtKB-UniRule"/>
</dbReference>
<dbReference type="InterPro" id="IPR050116">
    <property type="entry name" value="DNA_polymerase-Y"/>
</dbReference>
<dbReference type="GO" id="GO:0009432">
    <property type="term" value="P:SOS response"/>
    <property type="evidence" value="ECO:0007669"/>
    <property type="project" value="TreeGrafter"/>
</dbReference>
<dbReference type="EMBL" id="FOFU01000009">
    <property type="protein sequence ID" value="SEQ71287.1"/>
    <property type="molecule type" value="Genomic_DNA"/>
</dbReference>
<evidence type="ECO:0000256" key="10">
    <source>
        <dbReference type="ARBA" id="ARBA00022842"/>
    </source>
</evidence>
<dbReference type="InterPro" id="IPR043502">
    <property type="entry name" value="DNA/RNA_pol_sf"/>
</dbReference>
<feature type="binding site" evidence="15">
    <location>
        <position position="108"/>
    </location>
    <ligand>
        <name>Mg(2+)</name>
        <dbReference type="ChEBI" id="CHEBI:18420"/>
    </ligand>
</feature>
<dbReference type="OrthoDB" id="9808813at2"/>
<evidence type="ECO:0000256" key="11">
    <source>
        <dbReference type="ARBA" id="ARBA00022932"/>
    </source>
</evidence>
<dbReference type="NCBIfam" id="NF002677">
    <property type="entry name" value="PRK02406.1"/>
    <property type="match status" value="1"/>
</dbReference>
<dbReference type="FunFam" id="3.40.1170.60:FF:000001">
    <property type="entry name" value="DNA polymerase IV"/>
    <property type="match status" value="1"/>
</dbReference>
<evidence type="ECO:0000256" key="6">
    <source>
        <dbReference type="ARBA" id="ARBA00022695"/>
    </source>
</evidence>
<evidence type="ECO:0000256" key="7">
    <source>
        <dbReference type="ARBA" id="ARBA00022705"/>
    </source>
</evidence>
<dbReference type="GO" id="GO:0003684">
    <property type="term" value="F:damaged DNA binding"/>
    <property type="evidence" value="ECO:0007669"/>
    <property type="project" value="InterPro"/>
</dbReference>
<sequence>MQNILHWYLHVDLDAFFASVEQLDNPELRGKPVIVGGKPEDRRSVVSTASYEARAFGVHSAMPTFQAYKLCPQGIFVHGRMHRYAELSHQIMNIFRDYSPDVDQMSIDEAFVDLTGTEKLFGPPEETARKIKARVKEETGLTVSIGLATTKYLAKIASGLSKPDGFYVIKPGTEEAFMLNLPLNKVWGLGPKSLELIRSKGLTSTRDIYERDYNSLEFLFGKNMAGFLYNVVRGGEKESFSREAKSHSISAETTFPFDLTDIYTIETELLELAHGVFFRLLKEESFSRTAFVKIRYDDFSTSTVQETVERNIITLDSFFEIIKRLFEKRYENGRGIRLLGVGFENITKEEKPYQQDLFDTNNDKKKQAVEKAILNLSKKHPEIKVSKARTLKAVLLAFLLATVSSKIQAEQPVYLFDYELNDNNHVDFSVSGLWKMEFTGGIDITFGNDTLTAFSPSVPVFTQETDISALLMLNNHWYFEAAFADKFTKNTFAFGYKGDGLIRHFRLANRGITMNEGYSAEHFGYSLRGGNNQAPGISLQLVSPSEKIKADFLLRYDMTETKSQIYYGMNKVSDVKIRAEDFAYGREFHFPSESSQKLFEIQNVYLEVKGGSYTDDRGIKYRKLRTDEYSIIQTSGSDSEPRLYISQETESGKNANGEIPSILITFDFSQNASAIISDAGNWNNESSFLGQIQKTLGNGGEFKLEEYDYEMLTAIEGEPALIIQNYEGFSPFLCPSIYNRGTKDAADFLVIADKSEMPVAKFKAFEADELYIRLYENFFDTKQSSIRVANKETPQSVYPFAEDCPEIYLGFPQKTDLAIRARTYSPVTEIQISKKAAAGTVQVYKNGNLLTGTVFNENTGVLELNQAVSETDQLLITWQEENSDFTSGAVSAAAGFKIDFFPELTGDIALTTRIPVYKKNTFIENGTQKSSFTALTTGITYDKNGLILKEKAAISLLNDNTAEGLLLYSWEGIWEDYQDEKESSPDAKILEPQKTSSVSFTEQDFSAYQNINIEFEFKNENATGFTGPILFIIDQDTGTKDTGDTAVYLEIKNAYTLLQDKSSHTIKIQTDGTEVLFDENKLSEDIYTLKLTKEIIPSRISIEAEGIQSVSGEQQFFITKVSFNDALNYGTARNYISAEYKKEGNLITIKDYELLKDVYISVESDQGSGNFSEPDPFISIKTKGSANLSGVKLSADAAVQNVLDSPKISEAGHSIKTDNNLFIFKLFSIEDTYRYRPAVNELRKENSFSIDFTPLKIPVKTALKTSAVDSAYQGKQNAEITAAYNQKISDSEIGINAKLSVSQKNPGSTPLDALASYSKSWLNISALEYSLGKENAVLRNSLWSANISGIIPIQLKDSLITLKPKLIYELSDTYQLEMLESEENNNTVFADKEHLALHFPFTKDKNYINFEISRTGGGIQKIKNGGNYKTDNQLLFSLQDERDWFYTSIPFYELFDQNLKDKLSYGSSYAAKYEGNFRRNLYNSKKDLYIPSALTLALTREISIQQPVKDLYQIKLVLTNNSVNNFGRNSLNKTFKWFNQEELTTSISAIMKIPATDASNFKINIQAYAQLLLFISEKKVLNEQFNFSIEDTANWDVKDSLSYSRPSKTSLITTLAQYIVPQAKQTDYSISRKDSITAEIGKNEDVLKQTYSINHTVRIDFLDYYNVYAGIDGKLIFNQNLAHRFNLSLTLGAKAEF</sequence>
<proteinExistence type="inferred from homology"/>
<keyword evidence="5 15" id="KW-0808">Transferase</keyword>
<evidence type="ECO:0000313" key="17">
    <source>
        <dbReference type="EMBL" id="SEQ71287.1"/>
    </source>
</evidence>
<dbReference type="Pfam" id="PF11799">
    <property type="entry name" value="IMS_C"/>
    <property type="match status" value="1"/>
</dbReference>
<dbReference type="EC" id="2.7.7.7" evidence="15"/>
<dbReference type="InterPro" id="IPR001126">
    <property type="entry name" value="UmuC"/>
</dbReference>
<dbReference type="GO" id="GO:0003887">
    <property type="term" value="F:DNA-directed DNA polymerase activity"/>
    <property type="evidence" value="ECO:0007669"/>
    <property type="project" value="UniProtKB-UniRule"/>
</dbReference>
<dbReference type="CDD" id="cd03586">
    <property type="entry name" value="PolY_Pol_IV_kappa"/>
    <property type="match status" value="1"/>
</dbReference>
<dbReference type="GO" id="GO:0042276">
    <property type="term" value="P:error-prone translesion synthesis"/>
    <property type="evidence" value="ECO:0007669"/>
    <property type="project" value="TreeGrafter"/>
</dbReference>
<name>A0A1H9I9P4_9SPIR</name>
<protein>
    <recommendedName>
        <fullName evidence="15">DNA polymerase IV</fullName>
        <shortName evidence="15">Pol IV</shortName>
        <ecNumber evidence="15">2.7.7.7</ecNumber>
    </recommendedName>
</protein>
<feature type="site" description="Substrate discrimination" evidence="15">
    <location>
        <position position="17"/>
    </location>
</feature>
<keyword evidence="13 15" id="KW-0234">DNA repair</keyword>
<dbReference type="GO" id="GO:0000287">
    <property type="term" value="F:magnesium ion binding"/>
    <property type="evidence" value="ECO:0007669"/>
    <property type="project" value="UniProtKB-UniRule"/>
</dbReference>
<accession>A0A1H9I9P4</accession>
<reference evidence="17 18" key="1">
    <citation type="submission" date="2016-10" db="EMBL/GenBank/DDBJ databases">
        <authorList>
            <person name="de Groot N.N."/>
        </authorList>
    </citation>
    <scope>NUCLEOTIDE SEQUENCE [LARGE SCALE GENOMIC DNA]</scope>
    <source>
        <strain evidence="17 18">B25</strain>
    </source>
</reference>
<evidence type="ECO:0000256" key="2">
    <source>
        <dbReference type="ARBA" id="ARBA00010945"/>
    </source>
</evidence>
<gene>
    <name evidence="15" type="primary">dinB</name>
    <name evidence="17" type="ORF">SAMN04487977_10928</name>
</gene>
<evidence type="ECO:0000256" key="9">
    <source>
        <dbReference type="ARBA" id="ARBA00022763"/>
    </source>
</evidence>
<comment type="similarity">
    <text evidence="2 15">Belongs to the DNA polymerase type-Y family.</text>
</comment>
<dbReference type="RefSeq" id="WP_074644782.1">
    <property type="nucleotide sequence ID" value="NZ_FOFU01000009.1"/>
</dbReference>
<comment type="function">
    <text evidence="15">Poorly processive, error-prone DNA polymerase involved in untargeted mutagenesis. Copies undamaged DNA at stalled replication forks, which arise in vivo from mismatched or misaligned primer ends. These misaligned primers can be extended by PolIV. Exhibits no 3'-5' exonuclease (proofreading) activity. May be involved in translesional synthesis, in conjunction with the beta clamp from PolIII.</text>
</comment>
<keyword evidence="12 15" id="KW-0238">DNA-binding</keyword>
<dbReference type="GO" id="GO:0005829">
    <property type="term" value="C:cytosol"/>
    <property type="evidence" value="ECO:0007669"/>
    <property type="project" value="TreeGrafter"/>
</dbReference>